<organism evidence="2 3">
    <name type="scientific">Mycobacterium phage Paito</name>
    <dbReference type="NCBI Taxonomy" id="2315544"/>
    <lineage>
        <taxon>Viruses</taxon>
        <taxon>Duplodnaviria</taxon>
        <taxon>Heunggongvirae</taxon>
        <taxon>Uroviricota</taxon>
        <taxon>Caudoviricetes</taxon>
        <taxon>Gclasvirinae</taxon>
        <taxon>Liefievirus</taxon>
        <taxon>Liefievirus paito</taxon>
    </lineage>
</organism>
<reference evidence="2 3" key="1">
    <citation type="submission" date="2018-08" db="EMBL/GenBank/DDBJ databases">
        <authorList>
            <person name="Quesada-Gordillo A."/>
            <person name="Cotto-Pereira A.M."/>
            <person name="Cruz-Lopez C.D."/>
            <person name="Cruz-Ortiz M.A."/>
            <person name="Cruz-Ortiz J.C."/>
            <person name="Davila-Benitez J."/>
            <person name="Deleon-Ruiz I.N."/>
            <person name="Delgado-Rivera C.M."/>
            <person name="Desarden-Rivera Y.C."/>
            <person name="Diaz-Mejia R.M."/>
            <person name="Diaz-Ramos D."/>
            <person name="Estrada-Lozada M."/>
            <person name="Estrada-Mojica S."/>
            <person name="Etienne-Gonzalez P."/>
            <person name="Figueroa-Gomez L."/>
            <person name="Flores-Roque G."/>
            <person name="Gomez-Rosado J.O."/>
            <person name="Gonzalez-Garcia E.M."/>
            <person name="Gonzalez-Leon M.A."/>
            <person name="Gonzalez-Rodriguez J."/>
            <person name="Gonzalez-Santos L.I."/>
            <person name="Goveo-Rivera I.A."/>
            <person name="Gutierrez-Silva J.C."/>
            <person name="Issa-Mahmud S."/>
            <person name="Lopez-Llera J.N."/>
            <person name="Marrero-Visalden G."/>
            <person name="Muyet-Blasini E."/>
            <person name="Ortiz-Torres X.D."/>
            <person name="Palacios-Vallejo J.G."/>
            <person name="Pichardo-Gonzalez P.A."/>
            <person name="Pou-Acosta P.M."/>
            <person name="Rodriguez-Colon F."/>
            <person name="Roig-Laboy C.J."/>
            <person name="Santiago-Mendez J."/>
            <person name="Velez-Velazquez R.M."/>
            <person name="Fernandez-Martinez M."/>
            <person name="Rubin M."/>
            <person name="Vazquez E."/>
            <person name="Garlena R.A."/>
            <person name="Russell D.A."/>
            <person name="Pope W.H."/>
            <person name="Jacobs-Sera D."/>
            <person name="Hatfull G.F."/>
        </authorList>
    </citation>
    <scope>NUCLEOTIDE SEQUENCE [LARGE SCALE GENOMIC DNA]</scope>
</reference>
<dbReference type="EMBL" id="MH779514">
    <property type="protein sequence ID" value="AYD84636.1"/>
    <property type="molecule type" value="Genomic_DNA"/>
</dbReference>
<feature type="region of interest" description="Disordered" evidence="1">
    <location>
        <begin position="141"/>
        <end position="168"/>
    </location>
</feature>
<accession>A0A386KHB7</accession>
<evidence type="ECO:0000256" key="1">
    <source>
        <dbReference type="SAM" id="MobiDB-lite"/>
    </source>
</evidence>
<evidence type="ECO:0000313" key="2">
    <source>
        <dbReference type="EMBL" id="AYD84636.1"/>
    </source>
</evidence>
<gene>
    <name evidence="2" type="primary">51</name>
    <name evidence="2" type="ORF">SEA_PAITO_51</name>
</gene>
<name>A0A386KHB7_9CAUD</name>
<proteinExistence type="predicted"/>
<sequence length="185" mass="20475">MTELHEMGPGPDIRAGAFLGAWDRIEAAQKLKTDRKGRVVDPLPELYWATLAEADVLARLATADEDPGRDAGRFMVDRDRRDREHRAKFKDALNGARRHPHRAAGDELVAGRAGRGAPWAPGQRVRITDRNDIFVGRIGTVGDVKQSPKPDGEPALRVDFDPDPNDPEPCRQVFVSARDVELVSL</sequence>
<evidence type="ECO:0000313" key="3">
    <source>
        <dbReference type="Proteomes" id="UP000271313"/>
    </source>
</evidence>
<protein>
    <submittedName>
        <fullName evidence="2">Uncharacterized protein</fullName>
    </submittedName>
</protein>
<feature type="compositionally biased region" description="Basic and acidic residues" evidence="1">
    <location>
        <begin position="146"/>
        <end position="160"/>
    </location>
</feature>
<dbReference type="KEGG" id="vg:63925753"/>
<dbReference type="RefSeq" id="YP_010051268.1">
    <property type="nucleotide sequence ID" value="NC_054439.1"/>
</dbReference>
<dbReference type="GeneID" id="63925753"/>
<dbReference type="Proteomes" id="UP000271313">
    <property type="component" value="Segment"/>
</dbReference>
<keyword evidence="3" id="KW-1185">Reference proteome</keyword>